<comment type="caution">
    <text evidence="1">The sequence shown here is derived from an EMBL/GenBank/DDBJ whole genome shotgun (WGS) entry which is preliminary data.</text>
</comment>
<name>A0ACC0X8B0_9ROSI</name>
<proteinExistence type="predicted"/>
<reference evidence="2" key="1">
    <citation type="journal article" date="2023" name="G3 (Bethesda)">
        <title>Genome assembly and association tests identify interacting loci associated with vigor, precocity, and sex in interspecific pistachio rootstocks.</title>
        <authorList>
            <person name="Palmer W."/>
            <person name="Jacygrad E."/>
            <person name="Sagayaradj S."/>
            <person name="Cavanaugh K."/>
            <person name="Han R."/>
            <person name="Bertier L."/>
            <person name="Beede B."/>
            <person name="Kafkas S."/>
            <person name="Golino D."/>
            <person name="Preece J."/>
            <person name="Michelmore R."/>
        </authorList>
    </citation>
    <scope>NUCLEOTIDE SEQUENCE [LARGE SCALE GENOMIC DNA]</scope>
</reference>
<evidence type="ECO:0000313" key="2">
    <source>
        <dbReference type="Proteomes" id="UP001163603"/>
    </source>
</evidence>
<dbReference type="EMBL" id="CM047748">
    <property type="protein sequence ID" value="KAJ0013539.1"/>
    <property type="molecule type" value="Genomic_DNA"/>
</dbReference>
<keyword evidence="2" id="KW-1185">Reference proteome</keyword>
<organism evidence="1 2">
    <name type="scientific">Pistacia integerrima</name>
    <dbReference type="NCBI Taxonomy" id="434235"/>
    <lineage>
        <taxon>Eukaryota</taxon>
        <taxon>Viridiplantae</taxon>
        <taxon>Streptophyta</taxon>
        <taxon>Embryophyta</taxon>
        <taxon>Tracheophyta</taxon>
        <taxon>Spermatophyta</taxon>
        <taxon>Magnoliopsida</taxon>
        <taxon>eudicotyledons</taxon>
        <taxon>Gunneridae</taxon>
        <taxon>Pentapetalae</taxon>
        <taxon>rosids</taxon>
        <taxon>malvids</taxon>
        <taxon>Sapindales</taxon>
        <taxon>Anacardiaceae</taxon>
        <taxon>Pistacia</taxon>
    </lineage>
</organism>
<protein>
    <submittedName>
        <fullName evidence="1">Uncharacterized protein</fullName>
    </submittedName>
</protein>
<gene>
    <name evidence="1" type="ORF">Pint_19535</name>
</gene>
<sequence length="195" mass="22519">MGNISKWKESLLERTVSRQNINLMQLVYGKSASTSATSSNGVQDSSEDEESDDDEFFRPKGEGNKKLREGIDSDNFNTEDCSKFRSYENIKNWKEEEIYESIRDRFVTGDWLKAARRNQGSESNFEDDEDNDVYGDFEDLETGEKHESHPIGDSGNGTIQNEDKSAIEERRLKKLVLRAKFDAQYPFCFDCFIIF</sequence>
<accession>A0ACC0X8B0</accession>
<dbReference type="Proteomes" id="UP001163603">
    <property type="component" value="Chromosome 13"/>
</dbReference>
<evidence type="ECO:0000313" key="1">
    <source>
        <dbReference type="EMBL" id="KAJ0013539.1"/>
    </source>
</evidence>